<accession>A0AAV9IX01</accession>
<proteinExistence type="predicted"/>
<dbReference type="Proteomes" id="UP001301350">
    <property type="component" value="Unassembled WGS sequence"/>
</dbReference>
<keyword evidence="2" id="KW-0812">Transmembrane</keyword>
<gene>
    <name evidence="3" type="ORF">CDCA_CDCA09G2643</name>
</gene>
<sequence length="235" mass="25417">MSTGIVHKSTGLVSFVAPAGVSRVVRQSTGRVAVCERTARWATALQRRPPGAALTLRGGGDGKALPLRMDDAARRKLNEAARFTALHRDGNALSAAVAAATVPLLTTVSCFLLTLDLAKAEATDAPAAAPAPQESSFNGLAEKLENVLAPMAFVLLVVLTVLAIFVFVLRQLQERKIAELEKWLEDYERRTWGTPPAEPKKPSPSSPAGSLNRYQRREKERQRRKQKAGADAELE</sequence>
<evidence type="ECO:0000256" key="2">
    <source>
        <dbReference type="SAM" id="Phobius"/>
    </source>
</evidence>
<evidence type="ECO:0000313" key="3">
    <source>
        <dbReference type="EMBL" id="KAK4536618.1"/>
    </source>
</evidence>
<evidence type="ECO:0000313" key="4">
    <source>
        <dbReference type="Proteomes" id="UP001301350"/>
    </source>
</evidence>
<organism evidence="3 4">
    <name type="scientific">Cyanidium caldarium</name>
    <name type="common">Red alga</name>
    <dbReference type="NCBI Taxonomy" id="2771"/>
    <lineage>
        <taxon>Eukaryota</taxon>
        <taxon>Rhodophyta</taxon>
        <taxon>Bangiophyceae</taxon>
        <taxon>Cyanidiales</taxon>
        <taxon>Cyanidiaceae</taxon>
        <taxon>Cyanidium</taxon>
    </lineage>
</organism>
<name>A0AAV9IX01_CYACA</name>
<evidence type="ECO:0000256" key="1">
    <source>
        <dbReference type="SAM" id="MobiDB-lite"/>
    </source>
</evidence>
<feature type="transmembrane region" description="Helical" evidence="2">
    <location>
        <begin position="92"/>
        <end position="115"/>
    </location>
</feature>
<keyword evidence="2" id="KW-1133">Transmembrane helix</keyword>
<keyword evidence="4" id="KW-1185">Reference proteome</keyword>
<feature type="region of interest" description="Disordered" evidence="1">
    <location>
        <begin position="191"/>
        <end position="235"/>
    </location>
</feature>
<keyword evidence="2" id="KW-0472">Membrane</keyword>
<protein>
    <submittedName>
        <fullName evidence="3">Uncharacterized protein</fullName>
    </submittedName>
</protein>
<dbReference type="AlphaFoldDB" id="A0AAV9IX01"/>
<feature type="transmembrane region" description="Helical" evidence="2">
    <location>
        <begin position="147"/>
        <end position="169"/>
    </location>
</feature>
<dbReference type="EMBL" id="JANCYW010000009">
    <property type="protein sequence ID" value="KAK4536618.1"/>
    <property type="molecule type" value="Genomic_DNA"/>
</dbReference>
<reference evidence="3 4" key="1">
    <citation type="submission" date="2022-07" db="EMBL/GenBank/DDBJ databases">
        <title>Genome-wide signatures of adaptation to extreme environments.</title>
        <authorList>
            <person name="Cho C.H."/>
            <person name="Yoon H.S."/>
        </authorList>
    </citation>
    <scope>NUCLEOTIDE SEQUENCE [LARGE SCALE GENOMIC DNA]</scope>
    <source>
        <strain evidence="3 4">DBV 063 E5</strain>
    </source>
</reference>
<comment type="caution">
    <text evidence="3">The sequence shown here is derived from an EMBL/GenBank/DDBJ whole genome shotgun (WGS) entry which is preliminary data.</text>
</comment>